<dbReference type="OrthoDB" id="5428055at2759"/>
<comment type="caution">
    <text evidence="1">The sequence shown here is derived from an EMBL/GenBank/DDBJ whole genome shotgun (WGS) entry which is preliminary data.</text>
</comment>
<name>A0A9P4HML6_9PEZI</name>
<sequence length="491" mass="54822">MAPNPNVSTCTMTGAHWTNKFSLRHNNPYNPHDGQLLDPHSNSTEDCVTAFFHVASGDSVFEDKADDPKILKLKAFLDMALDDPYCSIGTHDDFVLLDDRQDTEVFPANPRPMYQLVGTEGVEGGVEGYDSGLRDQIKCSGKLNLGEFVKHMNKRSDGGARRTTAFFADITPGPALALAITAPGWSAPVVRAFLGRHLMGQPYFGATTDQHFALEFHLPFLALRTGPEKPDTRLDKRAQPLRAASLLPLHPSAEEAAEHYHEASLSLVVVGLDEWQWSAYCLVDTYFEPSRRKAAYATEPDYDHWEDPDGPAAGGANEFKGPMWNPREYFLVVLARRVQQVVMAWRVLMDVMEDRLKAYKPTTDIDDNKVPEFDAFRTTAPGSTPSHISLLSTLHTFRRLLRATTSAWQTFEARNGTLFTLPPGPGSCTNMRHRWQDLLTDVRTDVAELSAMELRVGRRLEGLEERKRWGEFVKGRRGEVVGRSGTGCVVC</sequence>
<gene>
    <name evidence="1" type="ORF">K490DRAFT_68722</name>
</gene>
<keyword evidence="2" id="KW-1185">Reference proteome</keyword>
<dbReference type="AlphaFoldDB" id="A0A9P4HML6"/>
<protein>
    <submittedName>
        <fullName evidence="1">Uncharacterized protein</fullName>
    </submittedName>
</protein>
<evidence type="ECO:0000313" key="2">
    <source>
        <dbReference type="Proteomes" id="UP000799776"/>
    </source>
</evidence>
<dbReference type="Proteomes" id="UP000799776">
    <property type="component" value="Unassembled WGS sequence"/>
</dbReference>
<dbReference type="EMBL" id="ML978741">
    <property type="protein sequence ID" value="KAF2084415.1"/>
    <property type="molecule type" value="Genomic_DNA"/>
</dbReference>
<proteinExistence type="predicted"/>
<organism evidence="1 2">
    <name type="scientific">Saccharata proteae CBS 121410</name>
    <dbReference type="NCBI Taxonomy" id="1314787"/>
    <lineage>
        <taxon>Eukaryota</taxon>
        <taxon>Fungi</taxon>
        <taxon>Dikarya</taxon>
        <taxon>Ascomycota</taxon>
        <taxon>Pezizomycotina</taxon>
        <taxon>Dothideomycetes</taxon>
        <taxon>Dothideomycetes incertae sedis</taxon>
        <taxon>Botryosphaeriales</taxon>
        <taxon>Saccharataceae</taxon>
        <taxon>Saccharata</taxon>
    </lineage>
</organism>
<reference evidence="1" key="1">
    <citation type="journal article" date="2020" name="Stud. Mycol.">
        <title>101 Dothideomycetes genomes: a test case for predicting lifestyles and emergence of pathogens.</title>
        <authorList>
            <person name="Haridas S."/>
            <person name="Albert R."/>
            <person name="Binder M."/>
            <person name="Bloem J."/>
            <person name="Labutti K."/>
            <person name="Salamov A."/>
            <person name="Andreopoulos B."/>
            <person name="Baker S."/>
            <person name="Barry K."/>
            <person name="Bills G."/>
            <person name="Bluhm B."/>
            <person name="Cannon C."/>
            <person name="Castanera R."/>
            <person name="Culley D."/>
            <person name="Daum C."/>
            <person name="Ezra D."/>
            <person name="Gonzalez J."/>
            <person name="Henrissat B."/>
            <person name="Kuo A."/>
            <person name="Liang C."/>
            <person name="Lipzen A."/>
            <person name="Lutzoni F."/>
            <person name="Magnuson J."/>
            <person name="Mondo S."/>
            <person name="Nolan M."/>
            <person name="Ohm R."/>
            <person name="Pangilinan J."/>
            <person name="Park H.-J."/>
            <person name="Ramirez L."/>
            <person name="Alfaro M."/>
            <person name="Sun H."/>
            <person name="Tritt A."/>
            <person name="Yoshinaga Y."/>
            <person name="Zwiers L.-H."/>
            <person name="Turgeon B."/>
            <person name="Goodwin S."/>
            <person name="Spatafora J."/>
            <person name="Crous P."/>
            <person name="Grigoriev I."/>
        </authorList>
    </citation>
    <scope>NUCLEOTIDE SEQUENCE</scope>
    <source>
        <strain evidence="1">CBS 121410</strain>
    </source>
</reference>
<accession>A0A9P4HML6</accession>
<evidence type="ECO:0000313" key="1">
    <source>
        <dbReference type="EMBL" id="KAF2084415.1"/>
    </source>
</evidence>